<evidence type="ECO:0000256" key="2">
    <source>
        <dbReference type="ARBA" id="ARBA00023163"/>
    </source>
</evidence>
<organism evidence="4 5">
    <name type="scientific">Phaeoacremonium minimum (strain UCR-PA7)</name>
    <name type="common">Esca disease fungus</name>
    <name type="synonym">Togninia minima</name>
    <dbReference type="NCBI Taxonomy" id="1286976"/>
    <lineage>
        <taxon>Eukaryota</taxon>
        <taxon>Fungi</taxon>
        <taxon>Dikarya</taxon>
        <taxon>Ascomycota</taxon>
        <taxon>Pezizomycotina</taxon>
        <taxon>Sordariomycetes</taxon>
        <taxon>Sordariomycetidae</taxon>
        <taxon>Togniniales</taxon>
        <taxon>Togniniaceae</taxon>
        <taxon>Phaeoacremonium</taxon>
    </lineage>
</organism>
<proteinExistence type="predicted"/>
<dbReference type="GeneID" id="19325547"/>
<name>R8BJU0_PHAM7</name>
<reference evidence="5" key="1">
    <citation type="journal article" date="2013" name="Genome Announc.">
        <title>Draft genome sequence of the ascomycete Phaeoacremonium aleophilum strain UCR-PA7, a causal agent of the esca disease complex in grapevines.</title>
        <authorList>
            <person name="Blanco-Ulate B."/>
            <person name="Rolshausen P."/>
            <person name="Cantu D."/>
        </authorList>
    </citation>
    <scope>NUCLEOTIDE SEQUENCE [LARGE SCALE GENOMIC DNA]</scope>
    <source>
        <strain evidence="5">UCR-PA7</strain>
    </source>
</reference>
<dbReference type="RefSeq" id="XP_007915774.1">
    <property type="nucleotide sequence ID" value="XM_007917583.1"/>
</dbReference>
<dbReference type="OrthoDB" id="5392779at2759"/>
<dbReference type="Proteomes" id="UP000014074">
    <property type="component" value="Unassembled WGS sequence"/>
</dbReference>
<gene>
    <name evidence="4" type="ORF">UCRPA7_5033</name>
</gene>
<evidence type="ECO:0000313" key="5">
    <source>
        <dbReference type="Proteomes" id="UP000014074"/>
    </source>
</evidence>
<evidence type="ECO:0000256" key="1">
    <source>
        <dbReference type="ARBA" id="ARBA00023015"/>
    </source>
</evidence>
<keyword evidence="3" id="KW-0539">Nucleus</keyword>
<protein>
    <submittedName>
        <fullName evidence="4">Putative c6 zinc finger domain containing protein</fullName>
    </submittedName>
</protein>
<dbReference type="eggNOG" id="ENOG502SJ8Q">
    <property type="taxonomic scope" value="Eukaryota"/>
</dbReference>
<dbReference type="PANTHER" id="PTHR47840:SF1">
    <property type="entry name" value="ZN(II)2CYS6 TRANSCRIPTION FACTOR (EUROFUNG)"/>
    <property type="match status" value="1"/>
</dbReference>
<dbReference type="KEGG" id="tmn:UCRPA7_5033"/>
<accession>R8BJU0</accession>
<evidence type="ECO:0000256" key="3">
    <source>
        <dbReference type="ARBA" id="ARBA00023242"/>
    </source>
</evidence>
<dbReference type="HOGENOM" id="CLU_004804_1_0_1"/>
<keyword evidence="5" id="KW-1185">Reference proteome</keyword>
<dbReference type="AlphaFoldDB" id="R8BJU0"/>
<keyword evidence="2" id="KW-0804">Transcription</keyword>
<dbReference type="CDD" id="cd12148">
    <property type="entry name" value="fungal_TF_MHR"/>
    <property type="match status" value="1"/>
</dbReference>
<dbReference type="EMBL" id="KB933149">
    <property type="protein sequence ID" value="EON99482.1"/>
    <property type="molecule type" value="Genomic_DNA"/>
</dbReference>
<keyword evidence="1" id="KW-0805">Transcription regulation</keyword>
<dbReference type="PANTHER" id="PTHR47840">
    <property type="entry name" value="ZN(II)2CYS6 TRANSCRIPTION FACTOR (EUROFUNG)-RELATED"/>
    <property type="match status" value="1"/>
</dbReference>
<sequence length="450" mass="50820">MMHRMVTTSTLVTSNDELVGYSEGLECLLLQGYYQANAGNLRKAWISFRRAMCLGQLMGIDRGQKRAFRSCNPQTPPQERPTAEFLWYRIINSDRYLSLLLGLQHGTDDNSFLYSVAHSRDTPMERLEKIHTYLSAKIIERNQAKGKRAYSLTQEICYELDEAAKTMGESWWEIPKMDPFDKPGEIYEYTAQMILQIHHSTMLVLLHLPYMLREPNESRYDFNKCTAMKACRDVLKRFIVFRSLNVSAFSCRRVDYAALIATMTLLLGYLRRRKAEPTGPLYEKRCREDRELVEKTRKRMEHIQNLNKDKLSGESCEIIKQMLPIIIKAGTEEVVSLEQGPAGWDDGVHLNVPFLGTINVSKADPAGASSSVDPRCIDIDPTALAFCSDISFSAPSLLASADGTMQPNAPVNNEGDLLAPDVAAEGYEWAFQGVDTAFWSLLNESVGLDG</sequence>
<evidence type="ECO:0000313" key="4">
    <source>
        <dbReference type="EMBL" id="EON99482.1"/>
    </source>
</evidence>